<feature type="transmembrane region" description="Helical" evidence="7">
    <location>
        <begin position="70"/>
        <end position="92"/>
    </location>
</feature>
<feature type="transmembrane region" description="Helical" evidence="7">
    <location>
        <begin position="251"/>
        <end position="278"/>
    </location>
</feature>
<dbReference type="Gene3D" id="1.10.3720.10">
    <property type="entry name" value="MetI-like"/>
    <property type="match status" value="1"/>
</dbReference>
<evidence type="ECO:0000259" key="8">
    <source>
        <dbReference type="PROSITE" id="PS50928"/>
    </source>
</evidence>
<feature type="domain" description="ABC transmembrane type-1" evidence="8">
    <location>
        <begin position="66"/>
        <end position="277"/>
    </location>
</feature>
<keyword evidence="5 7" id="KW-1133">Transmembrane helix</keyword>
<evidence type="ECO:0000256" key="1">
    <source>
        <dbReference type="ARBA" id="ARBA00004651"/>
    </source>
</evidence>
<dbReference type="InterPro" id="IPR035906">
    <property type="entry name" value="MetI-like_sf"/>
</dbReference>
<dbReference type="InterPro" id="IPR051393">
    <property type="entry name" value="ABC_transporter_permease"/>
</dbReference>
<dbReference type="Proteomes" id="UP001145069">
    <property type="component" value="Unassembled WGS sequence"/>
</dbReference>
<keyword evidence="10" id="KW-1185">Reference proteome</keyword>
<keyword evidence="3" id="KW-1003">Cell membrane</keyword>
<feature type="transmembrane region" description="Helical" evidence="7">
    <location>
        <begin position="12"/>
        <end position="35"/>
    </location>
</feature>
<reference evidence="9" key="1">
    <citation type="submission" date="2022-06" db="EMBL/GenBank/DDBJ databases">
        <title>Aquibacillus sp. a new bacterium isolated from soil saline samples.</title>
        <authorList>
            <person name="Galisteo C."/>
            <person name="De La Haba R."/>
            <person name="Sanchez-Porro C."/>
            <person name="Ventosa A."/>
        </authorList>
    </citation>
    <scope>NUCLEOTIDE SEQUENCE</scope>
    <source>
        <strain evidence="9">3ASR75-54</strain>
    </source>
</reference>
<comment type="caution">
    <text evidence="9">The sequence shown here is derived from an EMBL/GenBank/DDBJ whole genome shotgun (WGS) entry which is preliminary data.</text>
</comment>
<feature type="transmembrane region" description="Helical" evidence="7">
    <location>
        <begin position="104"/>
        <end position="124"/>
    </location>
</feature>
<dbReference type="CDD" id="cd06261">
    <property type="entry name" value="TM_PBP2"/>
    <property type="match status" value="1"/>
</dbReference>
<sequence length="288" mass="32002">MNNSMKKIYPLYFLIPAALIYCTFFLLPTSMAFFYGMTWWTLDDWEFIWFDNYIQFFKEPSLRIGFQNTLIYAFSTMGGKVILGLLLAVFLCSKIRNKSLLRSVVFFPALLSTIAVGFTFSAMMHPTNGLINKALGILGIEGPNWLGNPKIALLSVALTDIWKGVGIATVIFIAGIMAIPKHYYEALKIDGGNALQSFFHITLPLSRPAMNTVIILALIGGLRTFDLVWAMTGGGPGFSTDLLASIVYKQYASGFFGLATAGNVMLFVFVALVAFPIFRFLNRKEVDL</sequence>
<accession>A0A9X4AE03</accession>
<dbReference type="EMBL" id="JAMQKC010000002">
    <property type="protein sequence ID" value="MDC3415914.1"/>
    <property type="molecule type" value="Genomic_DNA"/>
</dbReference>
<comment type="similarity">
    <text evidence="7">Belongs to the binding-protein-dependent transport system permease family.</text>
</comment>
<feature type="transmembrane region" description="Helical" evidence="7">
    <location>
        <begin position="213"/>
        <end position="231"/>
    </location>
</feature>
<dbReference type="SUPFAM" id="SSF161098">
    <property type="entry name" value="MetI-like"/>
    <property type="match status" value="1"/>
</dbReference>
<evidence type="ECO:0000313" key="10">
    <source>
        <dbReference type="Proteomes" id="UP001145069"/>
    </source>
</evidence>
<comment type="subcellular location">
    <subcellularLocation>
        <location evidence="1 7">Cell membrane</location>
        <topology evidence="1 7">Multi-pass membrane protein</topology>
    </subcellularLocation>
</comment>
<keyword evidence="6 7" id="KW-0472">Membrane</keyword>
<evidence type="ECO:0000256" key="3">
    <source>
        <dbReference type="ARBA" id="ARBA00022475"/>
    </source>
</evidence>
<name>A0A9X4AE03_9BACI</name>
<dbReference type="AlphaFoldDB" id="A0A9X4AE03"/>
<dbReference type="GO" id="GO:0055085">
    <property type="term" value="P:transmembrane transport"/>
    <property type="evidence" value="ECO:0007669"/>
    <property type="project" value="InterPro"/>
</dbReference>
<proteinExistence type="inferred from homology"/>
<gene>
    <name evidence="9" type="ORF">NC799_03195</name>
</gene>
<dbReference type="PANTHER" id="PTHR30193">
    <property type="entry name" value="ABC TRANSPORTER PERMEASE PROTEIN"/>
    <property type="match status" value="1"/>
</dbReference>
<feature type="transmembrane region" description="Helical" evidence="7">
    <location>
        <begin position="161"/>
        <end position="179"/>
    </location>
</feature>
<evidence type="ECO:0000256" key="6">
    <source>
        <dbReference type="ARBA" id="ARBA00023136"/>
    </source>
</evidence>
<protein>
    <submittedName>
        <fullName evidence="9">Sugar ABC transporter permease</fullName>
    </submittedName>
</protein>
<keyword evidence="4 7" id="KW-0812">Transmembrane</keyword>
<organism evidence="9 10">
    <name type="scientific">Aquibacillus salsiterrae</name>
    <dbReference type="NCBI Taxonomy" id="2950439"/>
    <lineage>
        <taxon>Bacteria</taxon>
        <taxon>Bacillati</taxon>
        <taxon>Bacillota</taxon>
        <taxon>Bacilli</taxon>
        <taxon>Bacillales</taxon>
        <taxon>Bacillaceae</taxon>
        <taxon>Aquibacillus</taxon>
    </lineage>
</organism>
<evidence type="ECO:0000256" key="5">
    <source>
        <dbReference type="ARBA" id="ARBA00022989"/>
    </source>
</evidence>
<keyword evidence="2 7" id="KW-0813">Transport</keyword>
<dbReference type="GO" id="GO:0005886">
    <property type="term" value="C:plasma membrane"/>
    <property type="evidence" value="ECO:0007669"/>
    <property type="project" value="UniProtKB-SubCell"/>
</dbReference>
<dbReference type="PANTHER" id="PTHR30193:SF37">
    <property type="entry name" value="INNER MEMBRANE ABC TRANSPORTER PERMEASE PROTEIN YCJO"/>
    <property type="match status" value="1"/>
</dbReference>
<evidence type="ECO:0000256" key="2">
    <source>
        <dbReference type="ARBA" id="ARBA00022448"/>
    </source>
</evidence>
<evidence type="ECO:0000313" key="9">
    <source>
        <dbReference type="EMBL" id="MDC3415914.1"/>
    </source>
</evidence>
<evidence type="ECO:0000256" key="7">
    <source>
        <dbReference type="RuleBase" id="RU363032"/>
    </source>
</evidence>
<dbReference type="PROSITE" id="PS50928">
    <property type="entry name" value="ABC_TM1"/>
    <property type="match status" value="1"/>
</dbReference>
<evidence type="ECO:0000256" key="4">
    <source>
        <dbReference type="ARBA" id="ARBA00022692"/>
    </source>
</evidence>
<dbReference type="InterPro" id="IPR000515">
    <property type="entry name" value="MetI-like"/>
</dbReference>
<dbReference type="Pfam" id="PF00528">
    <property type="entry name" value="BPD_transp_1"/>
    <property type="match status" value="1"/>
</dbReference>